<protein>
    <recommendedName>
        <fullName evidence="5">Pilus assembly protein PilO</fullName>
    </recommendedName>
</protein>
<dbReference type="EMBL" id="RZNC01000002">
    <property type="protein sequence ID" value="RWZ64304.1"/>
    <property type="molecule type" value="Genomic_DNA"/>
</dbReference>
<feature type="compositionally biased region" description="Acidic residues" evidence="1">
    <location>
        <begin position="123"/>
        <end position="134"/>
    </location>
</feature>
<keyword evidence="2" id="KW-1133">Transmembrane helix</keyword>
<evidence type="ECO:0000313" key="4">
    <source>
        <dbReference type="Proteomes" id="UP000288603"/>
    </source>
</evidence>
<name>A0A3S4C865_9MICO</name>
<sequence>MNAQRLWIIGAAIVAVAVLVLGWFVGVEPQLAAMRATDEQRRGVEAQNLATEATVARLEKDFASLGALEDEREDLRGSIPVTEDTTLLFNQLDALAAASGTTVTNVTPSPLVAYTPPVVEVPVDPESDGAEANEGEAPAAPAAPAEPSGPPVITDPLITPENFYAMQITVSVTGSNEAVLDFVDRVQHGERLFLITSLQVASDEETEQFTATSTGSVYVLLGAGDSTDGADE</sequence>
<dbReference type="Proteomes" id="UP000288603">
    <property type="component" value="Unassembled WGS sequence"/>
</dbReference>
<evidence type="ECO:0000256" key="2">
    <source>
        <dbReference type="SAM" id="Phobius"/>
    </source>
</evidence>
<keyword evidence="2" id="KW-0472">Membrane</keyword>
<dbReference type="AlphaFoldDB" id="A0A3S4C865"/>
<evidence type="ECO:0008006" key="5">
    <source>
        <dbReference type="Google" id="ProtNLM"/>
    </source>
</evidence>
<proteinExistence type="predicted"/>
<dbReference type="Gene3D" id="3.30.70.60">
    <property type="match status" value="1"/>
</dbReference>
<keyword evidence="4" id="KW-1185">Reference proteome</keyword>
<reference evidence="3 4" key="1">
    <citation type="submission" date="2018-12" db="EMBL/GenBank/DDBJ databases">
        <authorList>
            <person name="Li F."/>
        </authorList>
    </citation>
    <scope>NUCLEOTIDE SEQUENCE [LARGE SCALE GENOMIC DNA]</scope>
    <source>
        <strain evidence="3 4">8H24J-4-2</strain>
    </source>
</reference>
<dbReference type="InterPro" id="IPR014717">
    <property type="entry name" value="Transl_elong_EF1B/ribsomal_bS6"/>
</dbReference>
<dbReference type="OrthoDB" id="5125831at2"/>
<feature type="region of interest" description="Disordered" evidence="1">
    <location>
        <begin position="122"/>
        <end position="149"/>
    </location>
</feature>
<gene>
    <name evidence="3" type="ORF">ELQ92_05930</name>
</gene>
<evidence type="ECO:0000256" key="1">
    <source>
        <dbReference type="SAM" id="MobiDB-lite"/>
    </source>
</evidence>
<comment type="caution">
    <text evidence="3">The sequence shown here is derived from an EMBL/GenBank/DDBJ whole genome shotgun (WGS) entry which is preliminary data.</text>
</comment>
<feature type="transmembrane region" description="Helical" evidence="2">
    <location>
        <begin position="6"/>
        <end position="25"/>
    </location>
</feature>
<dbReference type="RefSeq" id="WP_128498103.1">
    <property type="nucleotide sequence ID" value="NZ_RZNC01000002.1"/>
</dbReference>
<feature type="compositionally biased region" description="Low complexity" evidence="1">
    <location>
        <begin position="135"/>
        <end position="146"/>
    </location>
</feature>
<evidence type="ECO:0000313" key="3">
    <source>
        <dbReference type="EMBL" id="RWZ64304.1"/>
    </source>
</evidence>
<organism evidence="3 4">
    <name type="scientific">Labedella populi</name>
    <dbReference type="NCBI Taxonomy" id="2498850"/>
    <lineage>
        <taxon>Bacteria</taxon>
        <taxon>Bacillati</taxon>
        <taxon>Actinomycetota</taxon>
        <taxon>Actinomycetes</taxon>
        <taxon>Micrococcales</taxon>
        <taxon>Microbacteriaceae</taxon>
        <taxon>Labedella</taxon>
    </lineage>
</organism>
<accession>A0A3S4C865</accession>
<keyword evidence="2" id="KW-0812">Transmembrane</keyword>